<protein>
    <recommendedName>
        <fullName evidence="3">Acylphosphatase-like domain-containing protein</fullName>
    </recommendedName>
</protein>
<dbReference type="OrthoDB" id="5966071at2"/>
<dbReference type="RefSeq" id="WP_081127295.1">
    <property type="nucleotide sequence ID" value="NZ_LDOS01000002.1"/>
</dbReference>
<dbReference type="InterPro" id="IPR042268">
    <property type="entry name" value="BamC_C"/>
</dbReference>
<dbReference type="STRING" id="993689.GCA_002077135_02019"/>
<name>A0A4S3KPS5_9GAMM</name>
<gene>
    <name evidence="4" type="ORF">B1806_05575</name>
</gene>
<accession>A0A4S3KPS5</accession>
<dbReference type="PROSITE" id="PS51257">
    <property type="entry name" value="PROKAR_LIPOPROTEIN"/>
    <property type="match status" value="1"/>
</dbReference>
<feature type="signal peptide" evidence="2">
    <location>
        <begin position="1"/>
        <end position="22"/>
    </location>
</feature>
<dbReference type="Gene3D" id="3.30.310.170">
    <property type="entry name" value="Outer membrane protein assembly factor BamC"/>
    <property type="match status" value="1"/>
</dbReference>
<comment type="caution">
    <text evidence="4">The sequence shown here is derived from an EMBL/GenBank/DDBJ whole genome shotgun (WGS) entry which is preliminary data.</text>
</comment>
<sequence length="190" mass="19912">MKKLPLIALLALAALGSGCSWFHSNTRDQQWHAAVQERPLEVPPDLEKPVNAAALTIPTLPNAPAGNTPETAPPGTLATVGAAQGSASLLLNDTVASVYNRVGLALGKGGIGNVQHADATAHVYRVEVNTTVTEKPMGFFSRIFSSAKTHVVSNIVTINVRADGDKARIQLQGPEAAVQQLQAALQQRLG</sequence>
<organism evidence="4 5">
    <name type="scientific">Metallibacterium scheffleri</name>
    <dbReference type="NCBI Taxonomy" id="993689"/>
    <lineage>
        <taxon>Bacteria</taxon>
        <taxon>Pseudomonadati</taxon>
        <taxon>Pseudomonadota</taxon>
        <taxon>Gammaproteobacteria</taxon>
        <taxon>Lysobacterales</taxon>
        <taxon>Rhodanobacteraceae</taxon>
        <taxon>Metallibacterium</taxon>
    </lineage>
</organism>
<evidence type="ECO:0000313" key="5">
    <source>
        <dbReference type="Proteomes" id="UP000307749"/>
    </source>
</evidence>
<evidence type="ECO:0000256" key="2">
    <source>
        <dbReference type="SAM" id="SignalP"/>
    </source>
</evidence>
<dbReference type="Proteomes" id="UP000307749">
    <property type="component" value="Unassembled WGS sequence"/>
</dbReference>
<evidence type="ECO:0000259" key="3">
    <source>
        <dbReference type="PROSITE" id="PS51160"/>
    </source>
</evidence>
<dbReference type="PROSITE" id="PS51160">
    <property type="entry name" value="ACYLPHOSPHATASE_3"/>
    <property type="match status" value="1"/>
</dbReference>
<dbReference type="AlphaFoldDB" id="A0A4S3KPS5"/>
<evidence type="ECO:0000256" key="1">
    <source>
        <dbReference type="PROSITE-ProRule" id="PRU00520"/>
    </source>
</evidence>
<feature type="domain" description="Acylphosphatase-like" evidence="3">
    <location>
        <begin position="123"/>
        <end position="190"/>
    </location>
</feature>
<keyword evidence="2" id="KW-0732">Signal</keyword>
<reference evidence="4 5" key="1">
    <citation type="submission" date="2017-02" db="EMBL/GenBank/DDBJ databases">
        <title>Whole genome sequencing of Metallibacterium scheffleri DSM 24874 (T).</title>
        <authorList>
            <person name="Kumar S."/>
            <person name="Patil P."/>
            <person name="Patil P.B."/>
        </authorList>
    </citation>
    <scope>NUCLEOTIDE SEQUENCE [LARGE SCALE GENOMIC DNA]</scope>
    <source>
        <strain evidence="4 5">DSM 24874</strain>
    </source>
</reference>
<feature type="chain" id="PRO_5020302271" description="Acylphosphatase-like domain-containing protein" evidence="2">
    <location>
        <begin position="23"/>
        <end position="190"/>
    </location>
</feature>
<dbReference type="InterPro" id="IPR001792">
    <property type="entry name" value="Acylphosphatase-like_dom"/>
</dbReference>
<keyword evidence="5" id="KW-1185">Reference proteome</keyword>
<evidence type="ECO:0000313" key="4">
    <source>
        <dbReference type="EMBL" id="THD11007.1"/>
    </source>
</evidence>
<dbReference type="EMBL" id="MWQO01000017">
    <property type="protein sequence ID" value="THD11007.1"/>
    <property type="molecule type" value="Genomic_DNA"/>
</dbReference>
<proteinExistence type="predicted"/>
<comment type="caution">
    <text evidence="1">Lacks conserved residue(s) required for the propagation of feature annotation.</text>
</comment>